<evidence type="ECO:0000313" key="5">
    <source>
        <dbReference type="Proteomes" id="UP000226031"/>
    </source>
</evidence>
<evidence type="ECO:0008006" key="6">
    <source>
        <dbReference type="Google" id="ProtNLM"/>
    </source>
</evidence>
<keyword evidence="2" id="KW-1133">Transmembrane helix</keyword>
<reference evidence="4 5" key="1">
    <citation type="submission" date="2017-10" db="EMBL/GenBank/DDBJ databases">
        <title>Comparative genomics in systemic dimorphic fungi from Ajellomycetaceae.</title>
        <authorList>
            <person name="Munoz J.F."/>
            <person name="Mcewen J.G."/>
            <person name="Clay O.K."/>
            <person name="Cuomo C.A."/>
        </authorList>
    </citation>
    <scope>NUCLEOTIDE SEQUENCE [LARGE SCALE GENOMIC DNA]</scope>
    <source>
        <strain evidence="4 5">UAMH4076</strain>
    </source>
</reference>
<feature type="compositionally biased region" description="Low complexity" evidence="1">
    <location>
        <begin position="164"/>
        <end position="189"/>
    </location>
</feature>
<feature type="region of interest" description="Disordered" evidence="1">
    <location>
        <begin position="160"/>
        <end position="224"/>
    </location>
</feature>
<evidence type="ECO:0000256" key="1">
    <source>
        <dbReference type="SAM" id="MobiDB-lite"/>
    </source>
</evidence>
<sequence length="353" mass="36773">MKHSPFRPPLLYALLSACLSPLLLSTPSHAAVRTCYLPNGKIAENDAPCFPQNPESACCGGSTYVCSTNNMCAHYDGSYYIIGSCTDPTWNSPGCPGYCYFRDHVHNSVRRCTDDSYCCFDGPQCNCTTRVNTQKIFDFLPPYSDLVGSSVSLNTAVGTTSLVTPPGATRPASTTASTAATESNTSTNSDAQSISATSSGPGSGQSAINPTSTGEGDMTLAPELPILPPKDNNIGIKVGLGVGIPLAVIAVLLAVLVYRVWKKGVAASVGAGAGAGHGSAPAAAGGGGIGFFSRLRRNDDPTSCLPMLENISPSEAPRDETVNQLAYGRGFVPMHGQYKLDDMGTPRIVHEAP</sequence>
<comment type="caution">
    <text evidence="4">The sequence shown here is derived from an EMBL/GenBank/DDBJ whole genome shotgun (WGS) entry which is preliminary data.</text>
</comment>
<dbReference type="EMBL" id="PDND01000187">
    <property type="protein sequence ID" value="PGH30180.1"/>
    <property type="molecule type" value="Genomic_DNA"/>
</dbReference>
<dbReference type="VEuPathDB" id="FungiDB:EMCG_01263"/>
<dbReference type="PROSITE" id="PS51257">
    <property type="entry name" value="PROKAR_LIPOPROTEIN"/>
    <property type="match status" value="1"/>
</dbReference>
<keyword evidence="5" id="KW-1185">Reference proteome</keyword>
<dbReference type="STRING" id="73230.A0A2B7Z9W5"/>
<evidence type="ECO:0000313" key="4">
    <source>
        <dbReference type="EMBL" id="PGH30180.1"/>
    </source>
</evidence>
<name>A0A2B7Z9W5_9EURO</name>
<feature type="transmembrane region" description="Helical" evidence="2">
    <location>
        <begin position="238"/>
        <end position="258"/>
    </location>
</feature>
<keyword evidence="3" id="KW-0732">Signal</keyword>
<feature type="compositionally biased region" description="Polar residues" evidence="1">
    <location>
        <begin position="190"/>
        <end position="214"/>
    </location>
</feature>
<dbReference type="AlphaFoldDB" id="A0A2B7Z9W5"/>
<evidence type="ECO:0000256" key="3">
    <source>
        <dbReference type="SAM" id="SignalP"/>
    </source>
</evidence>
<evidence type="ECO:0000256" key="2">
    <source>
        <dbReference type="SAM" id="Phobius"/>
    </source>
</evidence>
<protein>
    <recommendedName>
        <fullName evidence="6">Mid2 domain-containing protein</fullName>
    </recommendedName>
</protein>
<keyword evidence="2" id="KW-0812">Transmembrane</keyword>
<gene>
    <name evidence="4" type="ORF">GX50_07045</name>
</gene>
<accession>A0A2B7Z9W5</accession>
<dbReference type="Proteomes" id="UP000226031">
    <property type="component" value="Unassembled WGS sequence"/>
</dbReference>
<feature type="chain" id="PRO_5013129482" description="Mid2 domain-containing protein" evidence="3">
    <location>
        <begin position="26"/>
        <end position="353"/>
    </location>
</feature>
<feature type="signal peptide" evidence="3">
    <location>
        <begin position="1"/>
        <end position="25"/>
    </location>
</feature>
<proteinExistence type="predicted"/>
<keyword evidence="2" id="KW-0472">Membrane</keyword>
<organism evidence="4 5">
    <name type="scientific">[Emmonsia] crescens</name>
    <dbReference type="NCBI Taxonomy" id="73230"/>
    <lineage>
        <taxon>Eukaryota</taxon>
        <taxon>Fungi</taxon>
        <taxon>Dikarya</taxon>
        <taxon>Ascomycota</taxon>
        <taxon>Pezizomycotina</taxon>
        <taxon>Eurotiomycetes</taxon>
        <taxon>Eurotiomycetidae</taxon>
        <taxon>Onygenales</taxon>
        <taxon>Ajellomycetaceae</taxon>
        <taxon>Emergomyces</taxon>
    </lineage>
</organism>